<keyword evidence="1" id="KW-0472">Membrane</keyword>
<accession>A0A8J8P7L8</accession>
<evidence type="ECO:0000313" key="3">
    <source>
        <dbReference type="Proteomes" id="UP000785679"/>
    </source>
</evidence>
<dbReference type="EMBL" id="RRYP01000376">
    <property type="protein sequence ID" value="TNV87540.1"/>
    <property type="molecule type" value="Genomic_DNA"/>
</dbReference>
<comment type="caution">
    <text evidence="2">The sequence shown here is derived from an EMBL/GenBank/DDBJ whole genome shotgun (WGS) entry which is preliminary data.</text>
</comment>
<keyword evidence="3" id="KW-1185">Reference proteome</keyword>
<dbReference type="Proteomes" id="UP000785679">
    <property type="component" value="Unassembled WGS sequence"/>
</dbReference>
<keyword evidence="1" id="KW-0812">Transmembrane</keyword>
<evidence type="ECO:0008006" key="4">
    <source>
        <dbReference type="Google" id="ProtNLM"/>
    </source>
</evidence>
<feature type="transmembrane region" description="Helical" evidence="1">
    <location>
        <begin position="375"/>
        <end position="400"/>
    </location>
</feature>
<reference evidence="2" key="1">
    <citation type="submission" date="2019-06" db="EMBL/GenBank/DDBJ databases">
        <authorList>
            <person name="Zheng W."/>
        </authorList>
    </citation>
    <scope>NUCLEOTIDE SEQUENCE</scope>
    <source>
        <strain evidence="2">QDHG01</strain>
    </source>
</reference>
<gene>
    <name evidence="2" type="ORF">FGO68_gene2232</name>
</gene>
<dbReference type="AlphaFoldDB" id="A0A8J8P7L8"/>
<proteinExistence type="predicted"/>
<protein>
    <recommendedName>
        <fullName evidence="4">TRP C-terminal domain-containing protein</fullName>
    </recommendedName>
</protein>
<name>A0A8J8P7L8_HALGN</name>
<feature type="transmembrane region" description="Helical" evidence="1">
    <location>
        <begin position="302"/>
        <end position="322"/>
    </location>
</feature>
<sequence>MSFLREAPYVMRVEIAYSQVVHKTFKIYLFIVQGLTGTDPKNQNETNQTSEQPLYKQPILLQNRTAYDLKAWVKSISPFGELAIRFSSDVFIPDKEIFQQEGILSLKLVPNEFYWDSQQKLLIGWKIVTFSTREVTIQLEFADPNEISPRVIYEDKILVEFKANALFQRQTDFKYIKVNYSIQGDIPQQIQQSYAIMTLQKSAESTVSSLAYLTVGNWILQLLISFSMHKMWGMMNTLKLMRFMLKFNLLVPGNAELFFQVIDEYLDMRSGYIQVGVIYVQEKLVGDGQGRGESLMEKLGTFLFVIVAFSIAALALVIVGLASRKIKVVQRGIDKVKGMLFFNSILRASKQTYYKVSVVTLSYLSLQTTSFTENILPSILSVILFLYLCAFQIFAVVFLLKNYTQMGEKSFQQRFGALFNNLSPFTKDSIHLTTIFLARRFFLALLIVIVNQSPTLQLFGMSLSSSLSIAYVLRVRPLSDPQLNRQEIFNECCLLSTSLIAYVFTDYTEDSGVRWSLGWLFVSIAFLNIGVTIGTTIFQLLVLICKKLVAKCGRIQLHPTQPQVQQDVQMTINKSQSQPLNFEVSMDHQDQTPATSISAEKSVEIEHIAPKVEQVPLMDQIRAVIKDKIRQKVIIKRKVIRMVKKKKQREPSFGLDEFKPV</sequence>
<keyword evidence="1" id="KW-1133">Transmembrane helix</keyword>
<feature type="transmembrane region" description="Helical" evidence="1">
    <location>
        <begin position="210"/>
        <end position="228"/>
    </location>
</feature>
<evidence type="ECO:0000313" key="2">
    <source>
        <dbReference type="EMBL" id="TNV87540.1"/>
    </source>
</evidence>
<feature type="transmembrane region" description="Helical" evidence="1">
    <location>
        <begin position="517"/>
        <end position="544"/>
    </location>
</feature>
<organism evidence="2 3">
    <name type="scientific">Halteria grandinella</name>
    <dbReference type="NCBI Taxonomy" id="5974"/>
    <lineage>
        <taxon>Eukaryota</taxon>
        <taxon>Sar</taxon>
        <taxon>Alveolata</taxon>
        <taxon>Ciliophora</taxon>
        <taxon>Intramacronucleata</taxon>
        <taxon>Spirotrichea</taxon>
        <taxon>Stichotrichia</taxon>
        <taxon>Sporadotrichida</taxon>
        <taxon>Halteriidae</taxon>
        <taxon>Halteria</taxon>
    </lineage>
</organism>
<evidence type="ECO:0000256" key="1">
    <source>
        <dbReference type="SAM" id="Phobius"/>
    </source>
</evidence>